<protein>
    <recommendedName>
        <fullName evidence="5 6">Phosphoglycolate phosphatase</fullName>
        <shortName evidence="6">PGP</shortName>
        <shortName evidence="6">PGPase</shortName>
        <ecNumber evidence="5 6">3.1.3.18</ecNumber>
    </recommendedName>
</protein>
<evidence type="ECO:0000313" key="8">
    <source>
        <dbReference type="Proteomes" id="UP000298781"/>
    </source>
</evidence>
<dbReference type="GO" id="GO:0005829">
    <property type="term" value="C:cytosol"/>
    <property type="evidence" value="ECO:0007669"/>
    <property type="project" value="TreeGrafter"/>
</dbReference>
<dbReference type="PANTHER" id="PTHR43434">
    <property type="entry name" value="PHOSPHOGLYCOLATE PHOSPHATASE"/>
    <property type="match status" value="1"/>
</dbReference>
<reference evidence="7 8" key="1">
    <citation type="submission" date="2019-04" db="EMBL/GenBank/DDBJ databases">
        <title>Phreatobacter aquaticus sp. nov.</title>
        <authorList>
            <person name="Choi A."/>
        </authorList>
    </citation>
    <scope>NUCLEOTIDE SEQUENCE [LARGE SCALE GENOMIC DNA]</scope>
    <source>
        <strain evidence="7 8">KCTC 52518</strain>
    </source>
</reference>
<comment type="catalytic activity">
    <reaction evidence="1 6">
        <text>2-phosphoglycolate + H2O = glycolate + phosphate</text>
        <dbReference type="Rhea" id="RHEA:14369"/>
        <dbReference type="ChEBI" id="CHEBI:15377"/>
        <dbReference type="ChEBI" id="CHEBI:29805"/>
        <dbReference type="ChEBI" id="CHEBI:43474"/>
        <dbReference type="ChEBI" id="CHEBI:58033"/>
        <dbReference type="EC" id="3.1.3.18"/>
    </reaction>
</comment>
<feature type="binding site" evidence="6">
    <location>
        <position position="9"/>
    </location>
    <ligand>
        <name>Mg(2+)</name>
        <dbReference type="ChEBI" id="CHEBI:18420"/>
    </ligand>
</feature>
<sequence>MTAPTIVFDLDGTLVDTHPDLIGTLSWLLEAEGLDPVDLVQAKNLIGHGMKPMIEKALKLQGRGSTQDEIDEVFGRYVVAYEKRIAAASRPYPGIVAALDHFAAEGMLLAVCTNKLHRLAVKLLDELDLTRHFQVITGFDTYPVRKPHPDHLIFTIRDAGGDPAKAVMIGDSETDIRTAQAARVPLVAYSGGYTAIPLPELNPDVILDDYHDLPATVARLLAQAAVR</sequence>
<dbReference type="InterPro" id="IPR037512">
    <property type="entry name" value="PGPase_prok"/>
</dbReference>
<dbReference type="Gene3D" id="3.40.50.1000">
    <property type="entry name" value="HAD superfamily/HAD-like"/>
    <property type="match status" value="1"/>
</dbReference>
<keyword evidence="6 7" id="KW-0378">Hydrolase</keyword>
<dbReference type="GO" id="GO:0006281">
    <property type="term" value="P:DNA repair"/>
    <property type="evidence" value="ECO:0007669"/>
    <property type="project" value="TreeGrafter"/>
</dbReference>
<dbReference type="GO" id="GO:0005975">
    <property type="term" value="P:carbohydrate metabolic process"/>
    <property type="evidence" value="ECO:0007669"/>
    <property type="project" value="InterPro"/>
</dbReference>
<dbReference type="OrthoDB" id="9793014at2"/>
<keyword evidence="8" id="KW-1185">Reference proteome</keyword>
<name>A0A4D7B8H1_9HYPH</name>
<evidence type="ECO:0000256" key="2">
    <source>
        <dbReference type="ARBA" id="ARBA00001946"/>
    </source>
</evidence>
<gene>
    <name evidence="7" type="ORF">E8M01_22305</name>
</gene>
<accession>A0A4D7B8H1</accession>
<comment type="pathway">
    <text evidence="3 6">Organic acid metabolism; glycolate biosynthesis; glycolate from 2-phosphoglycolate: step 1/1.</text>
</comment>
<feature type="active site" description="Nucleophile" evidence="6">
    <location>
        <position position="9"/>
    </location>
</feature>
<dbReference type="InterPro" id="IPR036412">
    <property type="entry name" value="HAD-like_sf"/>
</dbReference>
<evidence type="ECO:0000256" key="1">
    <source>
        <dbReference type="ARBA" id="ARBA00000830"/>
    </source>
</evidence>
<dbReference type="Proteomes" id="UP000298781">
    <property type="component" value="Chromosome"/>
</dbReference>
<keyword evidence="6" id="KW-0479">Metal-binding</keyword>
<proteinExistence type="inferred from homology"/>
<dbReference type="HAMAP" id="MF_00495">
    <property type="entry name" value="GPH_hydrolase_bact"/>
    <property type="match status" value="1"/>
</dbReference>
<feature type="binding site" evidence="6">
    <location>
        <position position="171"/>
    </location>
    <ligand>
        <name>Mg(2+)</name>
        <dbReference type="ChEBI" id="CHEBI:18420"/>
    </ligand>
</feature>
<dbReference type="InterPro" id="IPR023214">
    <property type="entry name" value="HAD_sf"/>
</dbReference>
<keyword evidence="6" id="KW-0460">Magnesium</keyword>
<comment type="function">
    <text evidence="6">Specifically catalyzes the dephosphorylation of 2-phosphoglycolate. Is involved in the dissimilation of the intracellular 2-phosphoglycolate formed during the DNA repair of 3'-phosphoglycolate ends, a major class of DNA lesions induced by oxidative stress.</text>
</comment>
<evidence type="ECO:0000256" key="5">
    <source>
        <dbReference type="ARBA" id="ARBA00013078"/>
    </source>
</evidence>
<comment type="similarity">
    <text evidence="4 6">Belongs to the HAD-like hydrolase superfamily. CbbY/CbbZ/Gph/YieH family.</text>
</comment>
<dbReference type="InterPro" id="IPR050155">
    <property type="entry name" value="HAD-like_hydrolase_sf"/>
</dbReference>
<comment type="cofactor">
    <cofactor evidence="2 6">
        <name>Mg(2+)</name>
        <dbReference type="ChEBI" id="CHEBI:18420"/>
    </cofactor>
</comment>
<dbReference type="EC" id="3.1.3.18" evidence="5 6"/>
<dbReference type="InterPro" id="IPR023198">
    <property type="entry name" value="PGP-like_dom2"/>
</dbReference>
<feature type="binding site" evidence="6">
    <location>
        <position position="11"/>
    </location>
    <ligand>
        <name>Mg(2+)</name>
        <dbReference type="ChEBI" id="CHEBI:18420"/>
    </ligand>
</feature>
<dbReference type="Gene3D" id="1.10.150.240">
    <property type="entry name" value="Putative phosphatase, domain 2"/>
    <property type="match status" value="1"/>
</dbReference>
<dbReference type="PANTHER" id="PTHR43434:SF1">
    <property type="entry name" value="PHOSPHOGLYCOLATE PHOSPHATASE"/>
    <property type="match status" value="1"/>
</dbReference>
<evidence type="ECO:0000313" key="7">
    <source>
        <dbReference type="EMBL" id="QCI66730.1"/>
    </source>
</evidence>
<dbReference type="AlphaFoldDB" id="A0A4D7B8H1"/>
<dbReference type="SUPFAM" id="SSF56784">
    <property type="entry name" value="HAD-like"/>
    <property type="match status" value="1"/>
</dbReference>
<evidence type="ECO:0000256" key="4">
    <source>
        <dbReference type="ARBA" id="ARBA00006171"/>
    </source>
</evidence>
<dbReference type="RefSeq" id="WP_136962170.1">
    <property type="nucleotide sequence ID" value="NZ_CP039690.1"/>
</dbReference>
<dbReference type="SFLD" id="SFLDG01129">
    <property type="entry name" value="C1.5:_HAD__Beta-PGM__Phosphata"/>
    <property type="match status" value="1"/>
</dbReference>
<keyword evidence="6" id="KW-0119">Carbohydrate metabolism</keyword>
<dbReference type="InterPro" id="IPR041492">
    <property type="entry name" value="HAD_2"/>
</dbReference>
<dbReference type="KEGG" id="pstg:E8M01_22305"/>
<evidence type="ECO:0000256" key="3">
    <source>
        <dbReference type="ARBA" id="ARBA00004818"/>
    </source>
</evidence>
<dbReference type="GO" id="GO:0046295">
    <property type="term" value="P:glycolate biosynthetic process"/>
    <property type="evidence" value="ECO:0007669"/>
    <property type="project" value="UniProtKB-UniRule"/>
</dbReference>
<dbReference type="Pfam" id="PF13419">
    <property type="entry name" value="HAD_2"/>
    <property type="match status" value="1"/>
</dbReference>
<dbReference type="UniPathway" id="UPA00865">
    <property type="reaction ID" value="UER00834"/>
</dbReference>
<dbReference type="SFLD" id="SFLDS00003">
    <property type="entry name" value="Haloacid_Dehalogenase"/>
    <property type="match status" value="1"/>
</dbReference>
<dbReference type="GO" id="GO:0046872">
    <property type="term" value="F:metal ion binding"/>
    <property type="evidence" value="ECO:0007669"/>
    <property type="project" value="UniProtKB-KW"/>
</dbReference>
<evidence type="ECO:0000256" key="6">
    <source>
        <dbReference type="HAMAP-Rule" id="MF_00495"/>
    </source>
</evidence>
<dbReference type="GO" id="GO:0008967">
    <property type="term" value="F:phosphoglycolate phosphatase activity"/>
    <property type="evidence" value="ECO:0007669"/>
    <property type="project" value="UniProtKB-UniRule"/>
</dbReference>
<organism evidence="7 8">
    <name type="scientific">Phreatobacter stygius</name>
    <dbReference type="NCBI Taxonomy" id="1940610"/>
    <lineage>
        <taxon>Bacteria</taxon>
        <taxon>Pseudomonadati</taxon>
        <taxon>Pseudomonadota</taxon>
        <taxon>Alphaproteobacteria</taxon>
        <taxon>Hyphomicrobiales</taxon>
        <taxon>Phreatobacteraceae</taxon>
        <taxon>Phreatobacter</taxon>
    </lineage>
</organism>
<dbReference type="EMBL" id="CP039690">
    <property type="protein sequence ID" value="QCI66730.1"/>
    <property type="molecule type" value="Genomic_DNA"/>
</dbReference>